<dbReference type="InterPro" id="IPR037171">
    <property type="entry name" value="NagB/RpiA_transferase-like"/>
</dbReference>
<evidence type="ECO:0000313" key="1">
    <source>
        <dbReference type="EMBL" id="HHP67790.1"/>
    </source>
</evidence>
<gene>
    <name evidence="1" type="ORF">ENM60_03230</name>
</gene>
<organism evidence="1">
    <name type="scientific">Thermogladius calderae</name>
    <dbReference type="NCBI Taxonomy" id="1200300"/>
    <lineage>
        <taxon>Archaea</taxon>
        <taxon>Thermoproteota</taxon>
        <taxon>Thermoprotei</taxon>
        <taxon>Desulfurococcales</taxon>
        <taxon>Desulfurococcaceae</taxon>
        <taxon>Thermogladius</taxon>
    </lineage>
</organism>
<dbReference type="EMBL" id="DRYK01000044">
    <property type="protein sequence ID" value="HHP67790.1"/>
    <property type="molecule type" value="Genomic_DNA"/>
</dbReference>
<comment type="caution">
    <text evidence="1">The sequence shown here is derived from an EMBL/GenBank/DDBJ whole genome shotgun (WGS) entry which is preliminary data.</text>
</comment>
<dbReference type="InterPro" id="IPR002698">
    <property type="entry name" value="FTHF_cligase"/>
</dbReference>
<sequence>MRVEDHSKEIVELREGLRRRVWDLLEERGVAIFPRPVHGRIPNFKGADEAAARLINGLKGKRIEAVFVNPDAPQAPVRRRLLEEGVKIYVSTPRISKGFILLDPHRIPRNSFGVASTISGMFKYGAVAHPSEMDFIDVFIAGSVVVDYRGGRLGKGEGYSELEYSILSYFNLVDDRTLVVTTIHDLQLVDVEIPLMPWDLTVDFISTPTRTIWVSGRRQRPRTVECKLLPRRKILEIPLLKEICLKS</sequence>
<protein>
    <submittedName>
        <fullName evidence="1">5-formyltetrahydrofolate cyclo-ligase</fullName>
    </submittedName>
</protein>
<proteinExistence type="predicted"/>
<dbReference type="AlphaFoldDB" id="A0A7J3XYL6"/>
<dbReference type="InterPro" id="IPR024185">
    <property type="entry name" value="FTHF_cligase-like_sf"/>
</dbReference>
<dbReference type="Gene3D" id="3.40.50.10420">
    <property type="entry name" value="NagB/RpiA/CoA transferase-like"/>
    <property type="match status" value="1"/>
</dbReference>
<reference evidence="1" key="1">
    <citation type="journal article" date="2020" name="mSystems">
        <title>Genome- and Community-Level Interaction Insights into Carbon Utilization and Element Cycling Functions of Hydrothermarchaeota in Hydrothermal Sediment.</title>
        <authorList>
            <person name="Zhou Z."/>
            <person name="Liu Y."/>
            <person name="Xu W."/>
            <person name="Pan J."/>
            <person name="Luo Z.H."/>
            <person name="Li M."/>
        </authorList>
    </citation>
    <scope>NUCLEOTIDE SEQUENCE [LARGE SCALE GENOMIC DNA]</scope>
    <source>
        <strain evidence="1">SpSt-110</strain>
    </source>
</reference>
<dbReference type="PANTHER" id="PTHR13017:SF0">
    <property type="entry name" value="METHENYLTETRAHYDROFOLATE SYNTHASE DOMAIN-CONTAINING PROTEIN"/>
    <property type="match status" value="1"/>
</dbReference>
<keyword evidence="1" id="KW-0436">Ligase</keyword>
<dbReference type="Pfam" id="PF01812">
    <property type="entry name" value="5-FTHF_cyc-lig"/>
    <property type="match status" value="1"/>
</dbReference>
<dbReference type="GO" id="GO:0005737">
    <property type="term" value="C:cytoplasm"/>
    <property type="evidence" value="ECO:0007669"/>
    <property type="project" value="TreeGrafter"/>
</dbReference>
<name>A0A7J3XYL6_9CREN</name>
<dbReference type="PANTHER" id="PTHR13017">
    <property type="entry name" value="5-FORMYLTETRAHYDROFOLATE CYCLO-LIGASE-RELATED"/>
    <property type="match status" value="1"/>
</dbReference>
<dbReference type="GO" id="GO:0016874">
    <property type="term" value="F:ligase activity"/>
    <property type="evidence" value="ECO:0007669"/>
    <property type="project" value="UniProtKB-KW"/>
</dbReference>
<accession>A0A7J3XYL6</accession>
<dbReference type="SUPFAM" id="SSF100950">
    <property type="entry name" value="NagB/RpiA/CoA transferase-like"/>
    <property type="match status" value="1"/>
</dbReference>